<comment type="caution">
    <text evidence="3">The sequence shown here is derived from an EMBL/GenBank/DDBJ whole genome shotgun (WGS) entry which is preliminary data.</text>
</comment>
<dbReference type="Proteomes" id="UP001612928">
    <property type="component" value="Unassembled WGS sequence"/>
</dbReference>
<dbReference type="PROSITE" id="PS51318">
    <property type="entry name" value="TAT"/>
    <property type="match status" value="1"/>
</dbReference>
<feature type="compositionally biased region" description="Basic and acidic residues" evidence="1">
    <location>
        <begin position="1"/>
        <end position="15"/>
    </location>
</feature>
<feature type="region of interest" description="Disordered" evidence="1">
    <location>
        <begin position="1"/>
        <end position="26"/>
    </location>
</feature>
<reference evidence="3 4" key="1">
    <citation type="submission" date="2024-10" db="EMBL/GenBank/DDBJ databases">
        <title>The Natural Products Discovery Center: Release of the First 8490 Sequenced Strains for Exploring Actinobacteria Biosynthetic Diversity.</title>
        <authorList>
            <person name="Kalkreuter E."/>
            <person name="Kautsar S.A."/>
            <person name="Yang D."/>
            <person name="Bader C.D."/>
            <person name="Teijaro C.N."/>
            <person name="Fluegel L."/>
            <person name="Davis C.M."/>
            <person name="Simpson J.R."/>
            <person name="Lauterbach L."/>
            <person name="Steele A.D."/>
            <person name="Gui C."/>
            <person name="Meng S."/>
            <person name="Li G."/>
            <person name="Viehrig K."/>
            <person name="Ye F."/>
            <person name="Su P."/>
            <person name="Kiefer A.F."/>
            <person name="Nichols A."/>
            <person name="Cepeda A.J."/>
            <person name="Yan W."/>
            <person name="Fan B."/>
            <person name="Jiang Y."/>
            <person name="Adhikari A."/>
            <person name="Zheng C.-J."/>
            <person name="Schuster L."/>
            <person name="Cowan T.M."/>
            <person name="Smanski M.J."/>
            <person name="Chevrette M.G."/>
            <person name="De Carvalho L.P.S."/>
            <person name="Shen B."/>
        </authorList>
    </citation>
    <scope>NUCLEOTIDE SEQUENCE [LARGE SCALE GENOMIC DNA]</scope>
    <source>
        <strain evidence="3 4">NPDC049503</strain>
    </source>
</reference>
<protein>
    <submittedName>
        <fullName evidence="3">Uncharacterized protein</fullName>
    </submittedName>
</protein>
<evidence type="ECO:0000256" key="2">
    <source>
        <dbReference type="SAM" id="Phobius"/>
    </source>
</evidence>
<sequence length="342" mass="36762">MTVQDLRDVLRERGEGPAPANPSRHDQVRARIRRMRRRRRAVVAATAGTAVAAVAALGPSLLPGAQAARPADGTAVVTRSADRPELPESFTSADGAGYRRLGMASVGTSSGRKATITIPVTGKPLDLASVCSGSGRNHASLKITVGRRPVFPGVFCLKGRRLISLPVPQGTGEVTISFDTTTQGWGCVRDKPSDPCRKVKEDPADWSLAVYEWTPPERPVEPPAPRALPRREGDLMLEETRSGTWPRESSATFRVRGDGREVGIDQICTGELADRLRFSSRVDGRDLGSNTSCGVWKSGSFPSAMMGITVPKGKTVTITVKASMPAEAPNRLVRWSVGLYRK</sequence>
<evidence type="ECO:0000256" key="1">
    <source>
        <dbReference type="SAM" id="MobiDB-lite"/>
    </source>
</evidence>
<dbReference type="RefSeq" id="WP_397025527.1">
    <property type="nucleotide sequence ID" value="NZ_JBITMB010000011.1"/>
</dbReference>
<keyword evidence="2" id="KW-1133">Transmembrane helix</keyword>
<keyword evidence="2" id="KW-0472">Membrane</keyword>
<evidence type="ECO:0000313" key="4">
    <source>
        <dbReference type="Proteomes" id="UP001612928"/>
    </source>
</evidence>
<evidence type="ECO:0000313" key="3">
    <source>
        <dbReference type="EMBL" id="MFI7445131.1"/>
    </source>
</evidence>
<organism evidence="3 4">
    <name type="scientific">Nonomuraea indica</name>
    <dbReference type="NCBI Taxonomy" id="1581193"/>
    <lineage>
        <taxon>Bacteria</taxon>
        <taxon>Bacillati</taxon>
        <taxon>Actinomycetota</taxon>
        <taxon>Actinomycetes</taxon>
        <taxon>Streptosporangiales</taxon>
        <taxon>Streptosporangiaceae</taxon>
        <taxon>Nonomuraea</taxon>
    </lineage>
</organism>
<accession>A0ABW8AEF8</accession>
<proteinExistence type="predicted"/>
<feature type="transmembrane region" description="Helical" evidence="2">
    <location>
        <begin position="41"/>
        <end position="62"/>
    </location>
</feature>
<dbReference type="InterPro" id="IPR006311">
    <property type="entry name" value="TAT_signal"/>
</dbReference>
<gene>
    <name evidence="3" type="ORF">ACIBP5_34610</name>
</gene>
<dbReference type="EMBL" id="JBITMB010000011">
    <property type="protein sequence ID" value="MFI7445131.1"/>
    <property type="molecule type" value="Genomic_DNA"/>
</dbReference>
<keyword evidence="2" id="KW-0812">Transmembrane</keyword>
<name>A0ABW8AEF8_9ACTN</name>
<keyword evidence="4" id="KW-1185">Reference proteome</keyword>